<keyword evidence="3" id="KW-1185">Reference proteome</keyword>
<dbReference type="KEGG" id="psco:LY89DRAFT_698506"/>
<feature type="transmembrane region" description="Helical" evidence="1">
    <location>
        <begin position="156"/>
        <end position="175"/>
    </location>
</feature>
<sequence length="653" mass="71350">MEDFLRPGRRISRKPVASNNESYPLSSIPSTFANVSLASSVEDQDATKAQPDWNVEAACCFLGVISLAAIAATLTPFQGRPLPQLPYDVSLNSLISLYVLLLKAAMFVILCSGIGQLKWNWFENTRPLQDLERFDEASRGPIGAFKLIWGLRGRNILVTLGSVITVLSIAIDPFAQQIVRYSACQQISSQSEASIPRTNLYSNSGIHIGANLDSVDLGMQSAVNVGVFSPDTVTTPFTCDTGNCTFPQYRSFAYCGTCNDISSEVVITTSNETLIFSDNSTYTLQDGLNFTLPSGLSATRYEAHQFAMGPSTGTLGDTIQAMLGDSNGPYQNGNVTETSFACDPPTLEWGCRGYGAAECSLEMCIKTYSAYIENGKLYETELYSDPADFSASDPKNNMSSTEYLSTIDMSCVDEADKQTLTQEGYTWNDTTKWLGYYTPYPAGMSAAQLTAAGANLSAAPVSTINSACVYQTESASIESLSSYFETLFAGYAGEVSEDVAQSSDLMAAMFNSGNVSDVTLADTFKNISISMTNYIRQNGDPVNSKYSVGQVLLSETCVHVRWQWLTFPAALFVLTLVFFVGMVIKTTSRYALSSGNHDFKSYALPLVFTELETHLSQRPQELRFGMNEMAHEARGMRVRLSKTENGWKFVKDN</sequence>
<keyword evidence="1" id="KW-0472">Membrane</keyword>
<protein>
    <submittedName>
        <fullName evidence="2">Uncharacterized protein</fullName>
    </submittedName>
</protein>
<proteinExistence type="predicted"/>
<dbReference type="RefSeq" id="XP_018069341.1">
    <property type="nucleotide sequence ID" value="XM_018216986.1"/>
</dbReference>
<dbReference type="STRING" id="149040.A0A194X482"/>
<gene>
    <name evidence="2" type="ORF">LY89DRAFT_698506</name>
</gene>
<reference evidence="2 3" key="1">
    <citation type="submission" date="2015-10" db="EMBL/GenBank/DDBJ databases">
        <title>Full genome of DAOMC 229536 Phialocephala scopiformis, a fungal endophyte of spruce producing the potent anti-insectan compound rugulosin.</title>
        <authorList>
            <consortium name="DOE Joint Genome Institute"/>
            <person name="Walker A.K."/>
            <person name="Frasz S.L."/>
            <person name="Seifert K.A."/>
            <person name="Miller J.D."/>
            <person name="Mondo S.J."/>
            <person name="Labutti K."/>
            <person name="Lipzen A."/>
            <person name="Dockter R."/>
            <person name="Kennedy M."/>
            <person name="Grigoriev I.V."/>
            <person name="Spatafora J.W."/>
        </authorList>
    </citation>
    <scope>NUCLEOTIDE SEQUENCE [LARGE SCALE GENOMIC DNA]</scope>
    <source>
        <strain evidence="2 3">CBS 120377</strain>
    </source>
</reference>
<accession>A0A194X482</accession>
<dbReference type="EMBL" id="KQ947419">
    <property type="protein sequence ID" value="KUJ14986.1"/>
    <property type="molecule type" value="Genomic_DNA"/>
</dbReference>
<dbReference type="GeneID" id="28826712"/>
<keyword evidence="1" id="KW-0812">Transmembrane</keyword>
<dbReference type="AlphaFoldDB" id="A0A194X482"/>
<organism evidence="2 3">
    <name type="scientific">Mollisia scopiformis</name>
    <name type="common">Conifer needle endophyte fungus</name>
    <name type="synonym">Phialocephala scopiformis</name>
    <dbReference type="NCBI Taxonomy" id="149040"/>
    <lineage>
        <taxon>Eukaryota</taxon>
        <taxon>Fungi</taxon>
        <taxon>Dikarya</taxon>
        <taxon>Ascomycota</taxon>
        <taxon>Pezizomycotina</taxon>
        <taxon>Leotiomycetes</taxon>
        <taxon>Helotiales</taxon>
        <taxon>Mollisiaceae</taxon>
        <taxon>Mollisia</taxon>
    </lineage>
</organism>
<dbReference type="Proteomes" id="UP000070700">
    <property type="component" value="Unassembled WGS sequence"/>
</dbReference>
<feature type="transmembrane region" description="Helical" evidence="1">
    <location>
        <begin position="562"/>
        <end position="584"/>
    </location>
</feature>
<evidence type="ECO:0000313" key="3">
    <source>
        <dbReference type="Proteomes" id="UP000070700"/>
    </source>
</evidence>
<evidence type="ECO:0000256" key="1">
    <source>
        <dbReference type="SAM" id="Phobius"/>
    </source>
</evidence>
<dbReference type="Pfam" id="PF11374">
    <property type="entry name" value="DUF3176"/>
    <property type="match status" value="1"/>
</dbReference>
<dbReference type="OrthoDB" id="5242705at2759"/>
<evidence type="ECO:0000313" key="2">
    <source>
        <dbReference type="EMBL" id="KUJ14986.1"/>
    </source>
</evidence>
<feature type="transmembrane region" description="Helical" evidence="1">
    <location>
        <begin position="57"/>
        <end position="75"/>
    </location>
</feature>
<keyword evidence="1" id="KW-1133">Transmembrane helix</keyword>
<dbReference type="InterPro" id="IPR021514">
    <property type="entry name" value="DUF3176"/>
</dbReference>
<feature type="transmembrane region" description="Helical" evidence="1">
    <location>
        <begin position="95"/>
        <end position="117"/>
    </location>
</feature>
<dbReference type="PANTHER" id="PTHR35394:SF5">
    <property type="entry name" value="DUF3176 DOMAIN-CONTAINING PROTEIN"/>
    <property type="match status" value="1"/>
</dbReference>
<dbReference type="PANTHER" id="PTHR35394">
    <property type="entry name" value="DUF3176 DOMAIN-CONTAINING PROTEIN"/>
    <property type="match status" value="1"/>
</dbReference>
<name>A0A194X482_MOLSC</name>
<dbReference type="InParanoid" id="A0A194X482"/>